<dbReference type="Gene3D" id="3.40.630.30">
    <property type="match status" value="1"/>
</dbReference>
<proteinExistence type="inferred from homology"/>
<evidence type="ECO:0000256" key="3">
    <source>
        <dbReference type="ARBA" id="ARBA00022691"/>
    </source>
</evidence>
<dbReference type="GO" id="GO:0061579">
    <property type="term" value="F:N-acyl homoserine lactone synthase activity"/>
    <property type="evidence" value="ECO:0007669"/>
    <property type="project" value="UniProtKB-UniRule"/>
</dbReference>
<evidence type="ECO:0000256" key="6">
    <source>
        <dbReference type="RuleBase" id="RU361135"/>
    </source>
</evidence>
<dbReference type="EC" id="2.3.1.184" evidence="6"/>
<evidence type="ECO:0000313" key="7">
    <source>
        <dbReference type="EMBL" id="AOO94825.1"/>
    </source>
</evidence>
<organism evidence="7">
    <name type="scientific">Rhizobium leguminosarum bv. trifolii</name>
    <dbReference type="NCBI Taxonomy" id="386"/>
    <lineage>
        <taxon>Bacteria</taxon>
        <taxon>Pseudomonadati</taxon>
        <taxon>Pseudomonadota</taxon>
        <taxon>Alphaproteobacteria</taxon>
        <taxon>Hyphomicrobiales</taxon>
        <taxon>Rhizobiaceae</taxon>
        <taxon>Rhizobium/Agrobacterium group</taxon>
        <taxon>Rhizobium</taxon>
    </lineage>
</organism>
<comment type="catalytic activity">
    <reaction evidence="6">
        <text>a fatty acyl-[ACP] + S-adenosyl-L-methionine = an N-acyl-L-homoserine lactone + S-methyl-5'-thioadenosine + holo-[ACP] + H(+)</text>
        <dbReference type="Rhea" id="RHEA:10096"/>
        <dbReference type="Rhea" id="RHEA-COMP:9685"/>
        <dbReference type="Rhea" id="RHEA-COMP:14125"/>
        <dbReference type="ChEBI" id="CHEBI:15378"/>
        <dbReference type="ChEBI" id="CHEBI:17509"/>
        <dbReference type="ChEBI" id="CHEBI:55474"/>
        <dbReference type="ChEBI" id="CHEBI:59789"/>
        <dbReference type="ChEBI" id="CHEBI:64479"/>
        <dbReference type="ChEBI" id="CHEBI:138651"/>
        <dbReference type="EC" id="2.3.1.184"/>
    </reaction>
</comment>
<dbReference type="SUPFAM" id="SSF55729">
    <property type="entry name" value="Acyl-CoA N-acyltransferases (Nat)"/>
    <property type="match status" value="1"/>
</dbReference>
<keyword evidence="1 5" id="KW-0673">Quorum sensing</keyword>
<dbReference type="Pfam" id="PF00765">
    <property type="entry name" value="Autoind_synth"/>
    <property type="match status" value="1"/>
</dbReference>
<dbReference type="PANTHER" id="PTHR39322:SF1">
    <property type="entry name" value="ISOVALERYL-HOMOSERINE LACTONE SYNTHASE"/>
    <property type="match status" value="1"/>
</dbReference>
<accession>A0A1C9I7G9</accession>
<sequence length="64" mass="7245">MKLIAIQAPTSSKDAALLGQIYHLRARVVADRLAWNVSRSNGRERDQFDEIEPTYILALADRGY</sequence>
<evidence type="ECO:0000256" key="2">
    <source>
        <dbReference type="ARBA" id="ARBA00022679"/>
    </source>
</evidence>
<dbReference type="GeneID" id="80458068"/>
<dbReference type="PROSITE" id="PS51187">
    <property type="entry name" value="AUTOINDUCER_SYNTH_2"/>
    <property type="match status" value="1"/>
</dbReference>
<dbReference type="EMBL" id="KX492461">
    <property type="protein sequence ID" value="AOO94825.1"/>
    <property type="molecule type" value="Genomic_DNA"/>
</dbReference>
<dbReference type="InterPro" id="IPR001690">
    <property type="entry name" value="Autoind_synthase"/>
</dbReference>
<reference evidence="7" key="2">
    <citation type="journal article" date="2016" name="Front. Microbiol.">
        <title>The Regulatory Protein RosR Affects Rhizobium leguminosarum bv. trifolii Protein Profiles, Cell Surface Properties, and Symbiosis with Clover.</title>
        <authorList>
            <person name="Rachwal K."/>
            <person name="Boguszewska A."/>
            <person name="Kopcinska J."/>
            <person name="Karas M."/>
            <person name="Tchorzewski M."/>
            <person name="Janczarek M."/>
        </authorList>
    </citation>
    <scope>NUCLEOTIDE SEQUENCE</scope>
    <source>
        <strain evidence="7">Rt24.2</strain>
    </source>
</reference>
<reference evidence="7" key="1">
    <citation type="journal article" date="2015" name="BMC Genomics">
        <title>Transcriptome profiling of a Rhizobium leguminosarum bv. trifolii rosR mutant reveals the role of the transcriptional regulator RosR in motility, synthesis of cell-surface components, and other cellular processes.</title>
        <authorList>
            <person name="Rachwal K."/>
            <person name="Matczynska E."/>
            <person name="Janczarek M."/>
        </authorList>
    </citation>
    <scope>NUCLEOTIDE SEQUENCE</scope>
    <source>
        <strain evidence="7">Rt24.2</strain>
    </source>
</reference>
<keyword evidence="2 6" id="KW-0808">Transferase</keyword>
<dbReference type="GO" id="GO:0009372">
    <property type="term" value="P:quorum sensing"/>
    <property type="evidence" value="ECO:0007669"/>
    <property type="project" value="UniProtKB-UniRule"/>
</dbReference>
<comment type="similarity">
    <text evidence="5 6">Belongs to the autoinducer synthase family.</text>
</comment>
<keyword evidence="4 5" id="KW-0071">Autoinducer synthesis</keyword>
<dbReference type="AlphaFoldDB" id="A0A1C9I7G9"/>
<dbReference type="PANTHER" id="PTHR39322">
    <property type="entry name" value="ACYL-HOMOSERINE-LACTONE SYNTHASE"/>
    <property type="match status" value="1"/>
</dbReference>
<name>A0A1C9I7G9_RHILT</name>
<protein>
    <recommendedName>
        <fullName evidence="6">Acyl-homoserine-lactone synthase</fullName>
        <ecNumber evidence="6">2.3.1.184</ecNumber>
    </recommendedName>
    <alternativeName>
        <fullName evidence="6">Autoinducer synthesis protein</fullName>
    </alternativeName>
</protein>
<evidence type="ECO:0000256" key="4">
    <source>
        <dbReference type="ARBA" id="ARBA00022929"/>
    </source>
</evidence>
<dbReference type="PRINTS" id="PR01549">
    <property type="entry name" value="AUTOINDCRSYN"/>
</dbReference>
<dbReference type="GO" id="GO:0007165">
    <property type="term" value="P:signal transduction"/>
    <property type="evidence" value="ECO:0007669"/>
    <property type="project" value="TreeGrafter"/>
</dbReference>
<keyword evidence="3 6" id="KW-0949">S-adenosyl-L-methionine</keyword>
<dbReference type="RefSeq" id="WP_018448899.1">
    <property type="nucleotide sequence ID" value="NZ_CP050106.1"/>
</dbReference>
<dbReference type="InterPro" id="IPR016181">
    <property type="entry name" value="Acyl_CoA_acyltransferase"/>
</dbReference>
<evidence type="ECO:0000256" key="5">
    <source>
        <dbReference type="PROSITE-ProRule" id="PRU00533"/>
    </source>
</evidence>
<evidence type="ECO:0000256" key="1">
    <source>
        <dbReference type="ARBA" id="ARBA00022654"/>
    </source>
</evidence>